<dbReference type="EMBL" id="KV425911">
    <property type="protein sequence ID" value="KZV99232.1"/>
    <property type="molecule type" value="Genomic_DNA"/>
</dbReference>
<evidence type="ECO:0000256" key="1">
    <source>
        <dbReference type="SAM" id="MobiDB-lite"/>
    </source>
</evidence>
<keyword evidence="5" id="KW-1185">Reference proteome</keyword>
<keyword evidence="2" id="KW-0732">Signal</keyword>
<reference evidence="4 5" key="1">
    <citation type="journal article" date="2016" name="Mol. Biol. Evol.">
        <title>Comparative Genomics of Early-Diverging Mushroom-Forming Fungi Provides Insights into the Origins of Lignocellulose Decay Capabilities.</title>
        <authorList>
            <person name="Nagy L.G."/>
            <person name="Riley R."/>
            <person name="Tritt A."/>
            <person name="Adam C."/>
            <person name="Daum C."/>
            <person name="Floudas D."/>
            <person name="Sun H."/>
            <person name="Yadav J.S."/>
            <person name="Pangilinan J."/>
            <person name="Larsson K.H."/>
            <person name="Matsuura K."/>
            <person name="Barry K."/>
            <person name="Labutti K."/>
            <person name="Kuo R."/>
            <person name="Ohm R.A."/>
            <person name="Bhattacharya S.S."/>
            <person name="Shirouzu T."/>
            <person name="Yoshinaga Y."/>
            <person name="Martin F.M."/>
            <person name="Grigoriev I.V."/>
            <person name="Hibbett D.S."/>
        </authorList>
    </citation>
    <scope>NUCLEOTIDE SEQUENCE [LARGE SCALE GENOMIC DNA]</scope>
    <source>
        <strain evidence="4 5">HHB12029</strain>
    </source>
</reference>
<name>A0A165MGJ3_EXIGL</name>
<evidence type="ECO:0000256" key="2">
    <source>
        <dbReference type="SAM" id="SignalP"/>
    </source>
</evidence>
<protein>
    <submittedName>
        <fullName evidence="4">Uncharacterized protein</fullName>
    </submittedName>
</protein>
<feature type="signal peptide" evidence="2">
    <location>
        <begin position="1"/>
        <end position="18"/>
    </location>
</feature>
<dbReference type="Proteomes" id="UP000077266">
    <property type="component" value="Unassembled WGS sequence"/>
</dbReference>
<organism evidence="4 5">
    <name type="scientific">Exidia glandulosa HHB12029</name>
    <dbReference type="NCBI Taxonomy" id="1314781"/>
    <lineage>
        <taxon>Eukaryota</taxon>
        <taxon>Fungi</taxon>
        <taxon>Dikarya</taxon>
        <taxon>Basidiomycota</taxon>
        <taxon>Agaricomycotina</taxon>
        <taxon>Agaricomycetes</taxon>
        <taxon>Auriculariales</taxon>
        <taxon>Exidiaceae</taxon>
        <taxon>Exidia</taxon>
    </lineage>
</organism>
<proteinExistence type="predicted"/>
<dbReference type="EMBL" id="KV425911">
    <property type="protein sequence ID" value="KZV99230.1"/>
    <property type="molecule type" value="Genomic_DNA"/>
</dbReference>
<feature type="compositionally biased region" description="Acidic residues" evidence="1">
    <location>
        <begin position="142"/>
        <end position="175"/>
    </location>
</feature>
<sequence length="225" mass="23469">MKSLALLIILALMHYAACAVIRRDLTFEDVLQAMEDMDEKCGADMDDSLHDAFDDWVDEIKLAAGATTSDPAFQAFLAASGDWKEALCECAEARDEYATLSASFLATHPQTSAVSTGSATVSTILPAPTLIVPAELACPPGADDDAGDQDDADETAEDPEDAEDAEDMEGLEESDTGNVRDDAQVDADQGPLSVVSSAGVEGREGPALGAMFTLLAAAVAGMTVF</sequence>
<evidence type="ECO:0000313" key="3">
    <source>
        <dbReference type="EMBL" id="KZV99230.1"/>
    </source>
</evidence>
<accession>A0A165MGJ3</accession>
<dbReference type="AlphaFoldDB" id="A0A165MGJ3"/>
<feature type="region of interest" description="Disordered" evidence="1">
    <location>
        <begin position="135"/>
        <end position="202"/>
    </location>
</feature>
<feature type="chain" id="PRO_5008241209" evidence="2">
    <location>
        <begin position="19"/>
        <end position="225"/>
    </location>
</feature>
<evidence type="ECO:0000313" key="5">
    <source>
        <dbReference type="Proteomes" id="UP000077266"/>
    </source>
</evidence>
<gene>
    <name evidence="3" type="ORF">EXIGLDRAFT_762762</name>
    <name evidence="4" type="ORF">EXIGLDRAFT_762764</name>
</gene>
<evidence type="ECO:0000313" key="4">
    <source>
        <dbReference type="EMBL" id="KZV99232.1"/>
    </source>
</evidence>